<evidence type="ECO:0008006" key="3">
    <source>
        <dbReference type="Google" id="ProtNLM"/>
    </source>
</evidence>
<gene>
    <name evidence="1" type="ORF">EK21DRAFT_111693</name>
</gene>
<dbReference type="PANTHER" id="PTHR33112">
    <property type="entry name" value="DOMAIN PROTEIN, PUTATIVE-RELATED"/>
    <property type="match status" value="1"/>
</dbReference>
<sequence>MASIYSRAYITLEASASHDASGGCHKIDDLAKISYTPVAMLKYLNGECGVYARRLVDHSCFPLLRRGWVLQERTLSPRVLHFAREELAWQCNALAVCECGSGDLYSEPVRFSTIDITPARSQSATLRSWNDVVQACTALRLTFARDVFPALSGIARVFATSLQDEYVAGLCRRTLIPDLLWYFEGAIKIASPWRAPSWSWASIQSDYPAGYDSFDLNHKLLPASRNLAEVADVVCEPLGADKTGELAMAHLTLRTKAVASRLEQDESRMYALRIGPTIVTGMQFLGISRQYLETVLVGLLNCRPAVKDCIDITITQIATCIDTQIVEL</sequence>
<accession>A0A9P4LKP4</accession>
<reference evidence="1" key="1">
    <citation type="journal article" date="2020" name="Stud. Mycol.">
        <title>101 Dothideomycetes genomes: a test case for predicting lifestyles and emergence of pathogens.</title>
        <authorList>
            <person name="Haridas S."/>
            <person name="Albert R."/>
            <person name="Binder M."/>
            <person name="Bloem J."/>
            <person name="Labutti K."/>
            <person name="Salamov A."/>
            <person name="Andreopoulos B."/>
            <person name="Baker S."/>
            <person name="Barry K."/>
            <person name="Bills G."/>
            <person name="Bluhm B."/>
            <person name="Cannon C."/>
            <person name="Castanera R."/>
            <person name="Culley D."/>
            <person name="Daum C."/>
            <person name="Ezra D."/>
            <person name="Gonzalez J."/>
            <person name="Henrissat B."/>
            <person name="Kuo A."/>
            <person name="Liang C."/>
            <person name="Lipzen A."/>
            <person name="Lutzoni F."/>
            <person name="Magnuson J."/>
            <person name="Mondo S."/>
            <person name="Nolan M."/>
            <person name="Ohm R."/>
            <person name="Pangilinan J."/>
            <person name="Park H.-J."/>
            <person name="Ramirez L."/>
            <person name="Alfaro M."/>
            <person name="Sun H."/>
            <person name="Tritt A."/>
            <person name="Yoshinaga Y."/>
            <person name="Zwiers L.-H."/>
            <person name="Turgeon B."/>
            <person name="Goodwin S."/>
            <person name="Spatafora J."/>
            <person name="Crous P."/>
            <person name="Grigoriev I."/>
        </authorList>
    </citation>
    <scope>NUCLEOTIDE SEQUENCE</scope>
    <source>
        <strain evidence="1">CBS 110217</strain>
    </source>
</reference>
<name>A0A9P4LKP4_9PLEO</name>
<dbReference type="AlphaFoldDB" id="A0A9P4LKP4"/>
<evidence type="ECO:0000313" key="2">
    <source>
        <dbReference type="Proteomes" id="UP000799777"/>
    </source>
</evidence>
<dbReference type="EMBL" id="ML978188">
    <property type="protein sequence ID" value="KAF2030601.1"/>
    <property type="molecule type" value="Genomic_DNA"/>
</dbReference>
<dbReference type="OrthoDB" id="3486565at2759"/>
<evidence type="ECO:0000313" key="1">
    <source>
        <dbReference type="EMBL" id="KAF2030601.1"/>
    </source>
</evidence>
<dbReference type="PANTHER" id="PTHR33112:SF9">
    <property type="entry name" value="HETEROKARYON INCOMPATIBILITY DOMAIN-CONTAINING PROTEIN"/>
    <property type="match status" value="1"/>
</dbReference>
<dbReference type="Proteomes" id="UP000799777">
    <property type="component" value="Unassembled WGS sequence"/>
</dbReference>
<organism evidence="1 2">
    <name type="scientific">Setomelanomma holmii</name>
    <dbReference type="NCBI Taxonomy" id="210430"/>
    <lineage>
        <taxon>Eukaryota</taxon>
        <taxon>Fungi</taxon>
        <taxon>Dikarya</taxon>
        <taxon>Ascomycota</taxon>
        <taxon>Pezizomycotina</taxon>
        <taxon>Dothideomycetes</taxon>
        <taxon>Pleosporomycetidae</taxon>
        <taxon>Pleosporales</taxon>
        <taxon>Pleosporineae</taxon>
        <taxon>Phaeosphaeriaceae</taxon>
        <taxon>Setomelanomma</taxon>
    </lineage>
</organism>
<protein>
    <recommendedName>
        <fullName evidence="3">Heterokaryon incompatibility domain-containing protein</fullName>
    </recommendedName>
</protein>
<comment type="caution">
    <text evidence="1">The sequence shown here is derived from an EMBL/GenBank/DDBJ whole genome shotgun (WGS) entry which is preliminary data.</text>
</comment>
<keyword evidence="2" id="KW-1185">Reference proteome</keyword>
<proteinExistence type="predicted"/>